<feature type="compositionally biased region" description="Low complexity" evidence="1">
    <location>
        <begin position="396"/>
        <end position="411"/>
    </location>
</feature>
<evidence type="ECO:0000313" key="2">
    <source>
        <dbReference type="EMBL" id="GLY58107.1"/>
    </source>
</evidence>
<dbReference type="Proteomes" id="UP000319068">
    <property type="component" value="Chromosome"/>
</dbReference>
<name>A0AAV5P8R0_CELCE</name>
<keyword evidence="4" id="KW-1185">Reference proteome</keyword>
<dbReference type="RefSeq" id="WP_137281192.1">
    <property type="nucleotide sequence ID" value="NZ_BSTG01000003.1"/>
</dbReference>
<organism evidence="2 5">
    <name type="scientific">Cellulosimicrobium cellulans</name>
    <name type="common">Arthrobacter luteus</name>
    <dbReference type="NCBI Taxonomy" id="1710"/>
    <lineage>
        <taxon>Bacteria</taxon>
        <taxon>Bacillati</taxon>
        <taxon>Actinomycetota</taxon>
        <taxon>Actinomycetes</taxon>
        <taxon>Micrococcales</taxon>
        <taxon>Promicromonosporaceae</taxon>
        <taxon>Cellulosimicrobium</taxon>
    </lineage>
</organism>
<dbReference type="PANTHER" id="PTHR38479">
    <property type="entry name" value="LMO0824 PROTEIN"/>
    <property type="match status" value="1"/>
</dbReference>
<evidence type="ECO:0000256" key="1">
    <source>
        <dbReference type="SAM" id="MobiDB-lite"/>
    </source>
</evidence>
<sequence>MADERFGPRLSHDDLNRALLARQHLADPRDATVLDEVRHLVGLQSQVPSSPYPALWSRLAGFAPDDLGDRLLDRQVVRVATLRGTVHLVAADDALELTALARPGLATYLRSRNQHGTALAHVDLDDLERAARDLLAEPLTSVELGRRLAERWPDVDPKHLAYAARCLLPLVQVPPRGLWGASGAGTTTTWTTAQAWLGRSDDALDAVAHATDPDATLAARVRLVRRYLAAFGPASVADAQRWAGLTRLRAAVDVLRPELVTFTGPAGTELLDLPAAPRPPGDEPVPVVLAGDFDNLLLSHDDRTRVLGDLPVTSVVSVNGQVAAAVLVDGRVAGAWTARRAAPAARSARAADPGTPSARAAAPAARGARAADPSDGTRPADGTDVVVHVEVRPLRARSGPGAPGGEAPSLADRLRDPAVRDEVVARAEDWVRCGWPDARARVVVDG</sequence>
<gene>
    <name evidence="2" type="ORF">Ccel01_27090</name>
    <name evidence="3" type="ORF">FOG94_15950</name>
</gene>
<dbReference type="AlphaFoldDB" id="A0AAV5P8R0"/>
<dbReference type="EMBL" id="CP041694">
    <property type="protein sequence ID" value="QDP76402.1"/>
    <property type="molecule type" value="Genomic_DNA"/>
</dbReference>
<evidence type="ECO:0000313" key="4">
    <source>
        <dbReference type="Proteomes" id="UP000319068"/>
    </source>
</evidence>
<dbReference type="Proteomes" id="UP001165168">
    <property type="component" value="Unassembled WGS sequence"/>
</dbReference>
<evidence type="ECO:0000313" key="3">
    <source>
        <dbReference type="EMBL" id="QDP76402.1"/>
    </source>
</evidence>
<feature type="region of interest" description="Disordered" evidence="1">
    <location>
        <begin position="341"/>
        <end position="414"/>
    </location>
</feature>
<dbReference type="Pfam" id="PF06224">
    <property type="entry name" value="AlkZ-like"/>
    <property type="match status" value="1"/>
</dbReference>
<dbReference type="EMBL" id="BSTG01000003">
    <property type="protein sequence ID" value="GLY58107.1"/>
    <property type="molecule type" value="Genomic_DNA"/>
</dbReference>
<accession>A0AAV5P8R0</accession>
<evidence type="ECO:0000313" key="5">
    <source>
        <dbReference type="Proteomes" id="UP001165168"/>
    </source>
</evidence>
<dbReference type="GO" id="GO:0003677">
    <property type="term" value="F:DNA binding"/>
    <property type="evidence" value="ECO:0007669"/>
    <property type="project" value="UniProtKB-KW"/>
</dbReference>
<feature type="compositionally biased region" description="Low complexity" evidence="1">
    <location>
        <begin position="341"/>
        <end position="376"/>
    </location>
</feature>
<reference evidence="3 4" key="1">
    <citation type="submission" date="2019-07" db="EMBL/GenBank/DDBJ databases">
        <title>Complete Genome Sequence and Methylome Analysis of Arthrobacter luteus NEB113.</title>
        <authorList>
            <person name="Fomenkov A."/>
            <person name="Anton B.P."/>
            <person name="Vincze T."/>
            <person name="Roberts R.J."/>
        </authorList>
    </citation>
    <scope>NUCLEOTIDE SEQUENCE [LARGE SCALE GENOMIC DNA]</scope>
    <source>
        <strain evidence="3 4">NEB113</strain>
    </source>
</reference>
<dbReference type="InterPro" id="IPR009351">
    <property type="entry name" value="AlkZ-like"/>
</dbReference>
<proteinExistence type="predicted"/>
<reference evidence="2" key="2">
    <citation type="submission" date="2023-03" db="EMBL/GenBank/DDBJ databases">
        <title>Cellulosimicrobium cellulans NBRC 103059.</title>
        <authorList>
            <person name="Ichikawa N."/>
            <person name="Sato H."/>
            <person name="Tonouchi N."/>
        </authorList>
    </citation>
    <scope>NUCLEOTIDE SEQUENCE</scope>
    <source>
        <strain evidence="2">NBRC 103059</strain>
    </source>
</reference>
<protein>
    <submittedName>
        <fullName evidence="3">Winged helix DNA-binding domain-containing protein</fullName>
    </submittedName>
</protein>
<keyword evidence="3" id="KW-0238">DNA-binding</keyword>
<dbReference type="PANTHER" id="PTHR38479:SF2">
    <property type="entry name" value="WINGED HELIX DNA-BINDING DOMAIN-CONTAINING PROTEIN"/>
    <property type="match status" value="1"/>
</dbReference>